<dbReference type="EMBL" id="JBBPBN010000014">
    <property type="protein sequence ID" value="KAK9025258.1"/>
    <property type="molecule type" value="Genomic_DNA"/>
</dbReference>
<keyword evidence="1" id="KW-0732">Signal</keyword>
<comment type="subcellular location">
    <subcellularLocation>
        <location evidence="1">Secreted</location>
        <location evidence="1">Extracellular space</location>
        <location evidence="1">Apoplast</location>
    </subcellularLocation>
</comment>
<dbReference type="InterPro" id="IPR004265">
    <property type="entry name" value="Dirigent"/>
</dbReference>
<organism evidence="2 3">
    <name type="scientific">Hibiscus sabdariffa</name>
    <name type="common">roselle</name>
    <dbReference type="NCBI Taxonomy" id="183260"/>
    <lineage>
        <taxon>Eukaryota</taxon>
        <taxon>Viridiplantae</taxon>
        <taxon>Streptophyta</taxon>
        <taxon>Embryophyta</taxon>
        <taxon>Tracheophyta</taxon>
        <taxon>Spermatophyta</taxon>
        <taxon>Magnoliopsida</taxon>
        <taxon>eudicotyledons</taxon>
        <taxon>Gunneridae</taxon>
        <taxon>Pentapetalae</taxon>
        <taxon>rosids</taxon>
        <taxon>malvids</taxon>
        <taxon>Malvales</taxon>
        <taxon>Malvaceae</taxon>
        <taxon>Malvoideae</taxon>
        <taxon>Hibiscus</taxon>
    </lineage>
</organism>
<gene>
    <name evidence="2" type="ORF">V6N11_065153</name>
</gene>
<name>A0ABR2SJ69_9ROSI</name>
<keyword evidence="1" id="KW-0052">Apoplast</keyword>
<comment type="subunit">
    <text evidence="1">Homodimer.</text>
</comment>
<protein>
    <recommendedName>
        <fullName evidence="1">Dirigent protein</fullName>
    </recommendedName>
</protein>
<keyword evidence="3" id="KW-1185">Reference proteome</keyword>
<dbReference type="Proteomes" id="UP001396334">
    <property type="component" value="Unassembled WGS sequence"/>
</dbReference>
<evidence type="ECO:0000313" key="2">
    <source>
        <dbReference type="EMBL" id="KAK9025258.1"/>
    </source>
</evidence>
<comment type="function">
    <text evidence="1">Dirigent proteins impart stereoselectivity on the phenoxy radical-coupling reaction, yielding optically active lignans from two molecules of coniferyl alcohol in the biosynthesis of lignans, flavonolignans, and alkaloids and thus plays a central role in plant secondary metabolism.</text>
</comment>
<comment type="caution">
    <text evidence="2">The sequence shown here is derived from an EMBL/GenBank/DDBJ whole genome shotgun (WGS) entry which is preliminary data.</text>
</comment>
<comment type="similarity">
    <text evidence="1">Belongs to the plant dirigent protein family.</text>
</comment>
<feature type="chain" id="PRO_5044991165" description="Dirigent protein" evidence="1">
    <location>
        <begin position="20"/>
        <end position="108"/>
    </location>
</feature>
<feature type="signal peptide" evidence="1">
    <location>
        <begin position="1"/>
        <end position="19"/>
    </location>
</feature>
<evidence type="ECO:0000256" key="1">
    <source>
        <dbReference type="RuleBase" id="RU363099"/>
    </source>
</evidence>
<reference evidence="2 3" key="1">
    <citation type="journal article" date="2024" name="G3 (Bethesda)">
        <title>Genome assembly of Hibiscus sabdariffa L. provides insights into metabolisms of medicinal natural products.</title>
        <authorList>
            <person name="Kim T."/>
        </authorList>
    </citation>
    <scope>NUCLEOTIDE SEQUENCE [LARGE SCALE GENOMIC DNA]</scope>
    <source>
        <strain evidence="2">TK-2024</strain>
        <tissue evidence="2">Old leaves</tissue>
    </source>
</reference>
<keyword evidence="1" id="KW-0964">Secreted</keyword>
<evidence type="ECO:0000313" key="3">
    <source>
        <dbReference type="Proteomes" id="UP001396334"/>
    </source>
</evidence>
<dbReference type="PANTHER" id="PTHR21495">
    <property type="entry name" value="NUCLEOPORIN-RELATED"/>
    <property type="match status" value="1"/>
</dbReference>
<dbReference type="Pfam" id="PF03018">
    <property type="entry name" value="Dirigent"/>
    <property type="match status" value="1"/>
</dbReference>
<sequence>MEGRLILGLWLCTIIPCHAYYSQSKPYVPPIGKVTQLHFFFHDTISGKDPSVVLVAHPNFTTAFNNTRTPFGSVFATDGPITVGPNLTSGVIRNAQGLWVSTGQVCWI</sequence>
<accession>A0ABR2SJ69</accession>
<proteinExistence type="inferred from homology"/>